<accession>A0ABQ8FNJ9</accession>
<keyword evidence="2" id="KW-1185">Reference proteome</keyword>
<reference evidence="1 2" key="1">
    <citation type="submission" date="2021-02" db="EMBL/GenBank/DDBJ databases">
        <title>Variation within the Batrachochytrium salamandrivorans European outbreak.</title>
        <authorList>
            <person name="Kelly M."/>
            <person name="Pasmans F."/>
            <person name="Shea T.P."/>
            <person name="Munoz J.F."/>
            <person name="Carranza S."/>
            <person name="Cuomo C.A."/>
            <person name="Martel A."/>
        </authorList>
    </citation>
    <scope>NUCLEOTIDE SEQUENCE [LARGE SCALE GENOMIC DNA]</scope>
    <source>
        <strain evidence="1 2">AMFP18/2</strain>
    </source>
</reference>
<evidence type="ECO:0000313" key="2">
    <source>
        <dbReference type="Proteomes" id="UP001648503"/>
    </source>
</evidence>
<dbReference type="Gene3D" id="3.90.226.10">
    <property type="entry name" value="2-enoyl-CoA Hydratase, Chain A, domain 1"/>
    <property type="match status" value="1"/>
</dbReference>
<comment type="caution">
    <text evidence="1">The sequence shown here is derived from an EMBL/GenBank/DDBJ whole genome shotgun (WGS) entry which is preliminary data.</text>
</comment>
<name>A0ABQ8FNJ9_9FUNG</name>
<evidence type="ECO:0008006" key="3">
    <source>
        <dbReference type="Google" id="ProtNLM"/>
    </source>
</evidence>
<sequence>MSSSEQRSVVPMNPTDVTEVTWGIYQPGSTNMGIIKLDSFNPGDTVTKSLAVIKAIMIICLLLDNGPSNTNLVMYDLRGNSGGSVGFTNRMVQLFKPDFKPFGDCYLMNQITYSSFVAGQDPNVDSYEKD</sequence>
<organism evidence="1 2">
    <name type="scientific">Batrachochytrium salamandrivorans</name>
    <dbReference type="NCBI Taxonomy" id="1357716"/>
    <lineage>
        <taxon>Eukaryota</taxon>
        <taxon>Fungi</taxon>
        <taxon>Fungi incertae sedis</taxon>
        <taxon>Chytridiomycota</taxon>
        <taxon>Chytridiomycota incertae sedis</taxon>
        <taxon>Chytridiomycetes</taxon>
        <taxon>Rhizophydiales</taxon>
        <taxon>Rhizophydiales incertae sedis</taxon>
        <taxon>Batrachochytrium</taxon>
    </lineage>
</organism>
<dbReference type="Proteomes" id="UP001648503">
    <property type="component" value="Unassembled WGS sequence"/>
</dbReference>
<dbReference type="EMBL" id="JAFCIX010000017">
    <property type="protein sequence ID" value="KAH6601104.1"/>
    <property type="molecule type" value="Genomic_DNA"/>
</dbReference>
<protein>
    <recommendedName>
        <fullName evidence="3">Tail specific protease domain-containing protein</fullName>
    </recommendedName>
</protein>
<evidence type="ECO:0000313" key="1">
    <source>
        <dbReference type="EMBL" id="KAH6601104.1"/>
    </source>
</evidence>
<gene>
    <name evidence="1" type="ORF">BASA50_001782</name>
</gene>
<proteinExistence type="predicted"/>